<sequence>MKQLLNSIESWIKPIRYHISTYIKSQFNKQIPLNELEHILACLEYDVSLEETIQVLGMNATKTEQAIHQITRNNKGNLNDIDLLKRYVEIKKYTHKFMIGLFAKNTYPLILMSVSYFMLWFHLSFFSGFVKDLLVDTGVKNSSSFINFISGSLVLVKSICVLAIVLFALFIRTPKNRIIVYGFIKDTPLALYYVNIVSYLFSETLLCIWKSNNSMKHVLDVMRTYDLGLEPQWVAFQIDANLEKGDPLSSSLDVPMLSPLLIGFIKTGLYNNRLIENLERFNKISTEIMNKNLSRIHRYISFISFVDVLIVVSLYYGLLYQTLKIVEVLQ</sequence>
<dbReference type="AlphaFoldDB" id="A0A0X8GZK8"/>
<feature type="transmembrane region" description="Helical" evidence="1">
    <location>
        <begin position="296"/>
        <end position="318"/>
    </location>
</feature>
<accession>A0A0X8GZK8</accession>
<evidence type="ECO:0008006" key="4">
    <source>
        <dbReference type="Google" id="ProtNLM"/>
    </source>
</evidence>
<keyword evidence="3" id="KW-1185">Reference proteome</keyword>
<dbReference type="Proteomes" id="UP000063781">
    <property type="component" value="Chromosome"/>
</dbReference>
<evidence type="ECO:0000313" key="2">
    <source>
        <dbReference type="EMBL" id="AMC93355.1"/>
    </source>
</evidence>
<keyword evidence="1" id="KW-0472">Membrane</keyword>
<reference evidence="2 3" key="1">
    <citation type="submission" date="2015-10" db="EMBL/GenBank/DDBJ databases">
        <title>Erysipelothrix larvae sp. LV19 isolated from the larval gut of the rhinoceros beetle, Trypoxylus dichotomus.</title>
        <authorList>
            <person name="Lim S."/>
            <person name="Kim B.-C."/>
        </authorList>
    </citation>
    <scope>NUCLEOTIDE SEQUENCE [LARGE SCALE GENOMIC DNA]</scope>
    <source>
        <strain evidence="2 3">LV19</strain>
    </source>
</reference>
<feature type="transmembrane region" description="Helical" evidence="1">
    <location>
        <begin position="145"/>
        <end position="170"/>
    </location>
</feature>
<dbReference type="STRING" id="1514105.AOC36_05000"/>
<proteinExistence type="predicted"/>
<organism evidence="2 3">
    <name type="scientific">Erysipelothrix larvae</name>
    <dbReference type="NCBI Taxonomy" id="1514105"/>
    <lineage>
        <taxon>Bacteria</taxon>
        <taxon>Bacillati</taxon>
        <taxon>Bacillota</taxon>
        <taxon>Erysipelotrichia</taxon>
        <taxon>Erysipelotrichales</taxon>
        <taxon>Erysipelotrichaceae</taxon>
        <taxon>Erysipelothrix</taxon>
    </lineage>
</organism>
<gene>
    <name evidence="2" type="ORF">AOC36_05000</name>
</gene>
<feature type="transmembrane region" description="Helical" evidence="1">
    <location>
        <begin position="106"/>
        <end position="125"/>
    </location>
</feature>
<dbReference type="RefSeq" id="WP_067632048.1">
    <property type="nucleotide sequence ID" value="NZ_CP013213.1"/>
</dbReference>
<evidence type="ECO:0000313" key="3">
    <source>
        <dbReference type="Proteomes" id="UP000063781"/>
    </source>
</evidence>
<protein>
    <recommendedName>
        <fullName evidence="4">Type II secretion system protein GspF domain-containing protein</fullName>
    </recommendedName>
</protein>
<name>A0A0X8GZK8_9FIRM</name>
<dbReference type="EMBL" id="CP013213">
    <property type="protein sequence ID" value="AMC93355.1"/>
    <property type="molecule type" value="Genomic_DNA"/>
</dbReference>
<evidence type="ECO:0000256" key="1">
    <source>
        <dbReference type="SAM" id="Phobius"/>
    </source>
</evidence>
<keyword evidence="1" id="KW-1133">Transmembrane helix</keyword>
<keyword evidence="1" id="KW-0812">Transmembrane</keyword>
<dbReference type="KEGG" id="erl:AOC36_05000"/>